<evidence type="ECO:0000256" key="14">
    <source>
        <dbReference type="ARBA" id="ARBA00023136"/>
    </source>
</evidence>
<evidence type="ECO:0000256" key="16">
    <source>
        <dbReference type="ARBA" id="ARBA00038012"/>
    </source>
</evidence>
<keyword evidence="8" id="KW-0378">Hydrolase</keyword>
<dbReference type="GO" id="GO:0007286">
    <property type="term" value="P:spermatid development"/>
    <property type="evidence" value="ECO:0007669"/>
    <property type="project" value="Ensembl"/>
</dbReference>
<evidence type="ECO:0000256" key="20">
    <source>
        <dbReference type="ARBA" id="ARBA00043135"/>
    </source>
</evidence>
<keyword evidence="15" id="KW-0469">Meiosis</keyword>
<keyword evidence="7" id="KW-1000">Mitochondrion outer membrane</keyword>
<evidence type="ECO:0000256" key="17">
    <source>
        <dbReference type="ARBA" id="ARBA00040549"/>
    </source>
</evidence>
<dbReference type="SMART" id="SM00155">
    <property type="entry name" value="PLDc"/>
    <property type="match status" value="1"/>
</dbReference>
<evidence type="ECO:0000259" key="24">
    <source>
        <dbReference type="PROSITE" id="PS50035"/>
    </source>
</evidence>
<dbReference type="PROSITE" id="PS50035">
    <property type="entry name" value="PLD"/>
    <property type="match status" value="1"/>
</dbReference>
<evidence type="ECO:0000256" key="10">
    <source>
        <dbReference type="ARBA" id="ARBA00022963"/>
    </source>
</evidence>
<dbReference type="GO" id="GO:0046872">
    <property type="term" value="F:metal ion binding"/>
    <property type="evidence" value="ECO:0007669"/>
    <property type="project" value="UniProtKB-KW"/>
</dbReference>
<dbReference type="InterPro" id="IPR025202">
    <property type="entry name" value="PLD-like_dom"/>
</dbReference>
<dbReference type="GO" id="GO:0051321">
    <property type="term" value="P:meiotic cell cycle"/>
    <property type="evidence" value="ECO:0007669"/>
    <property type="project" value="UniProtKB-KW"/>
</dbReference>
<evidence type="ECO:0000256" key="9">
    <source>
        <dbReference type="ARBA" id="ARBA00022871"/>
    </source>
</evidence>
<evidence type="ECO:0000256" key="5">
    <source>
        <dbReference type="ARBA" id="ARBA00022759"/>
    </source>
</evidence>
<feature type="transmembrane region" description="Helical" evidence="23">
    <location>
        <begin position="16"/>
        <end position="37"/>
    </location>
</feature>
<evidence type="ECO:0000256" key="18">
    <source>
        <dbReference type="ARBA" id="ARBA00041680"/>
    </source>
</evidence>
<keyword evidence="26" id="KW-1185">Reference proteome</keyword>
<evidence type="ECO:0000256" key="22">
    <source>
        <dbReference type="ARBA" id="ARBA00048101"/>
    </source>
</evidence>
<dbReference type="Pfam" id="PF13091">
    <property type="entry name" value="PLDc_2"/>
    <property type="match status" value="1"/>
</dbReference>
<keyword evidence="3" id="KW-0540">Nuclease</keyword>
<reference evidence="25" key="2">
    <citation type="submission" date="2025-09" db="UniProtKB">
        <authorList>
            <consortium name="Ensembl"/>
        </authorList>
    </citation>
    <scope>IDENTIFICATION</scope>
</reference>
<comment type="catalytic activity">
    <reaction evidence="22">
        <text>a cardiolipin + H2O = a 1,2-diacyl-sn-glycero-3-phospho-(1'-sn-glycerol) + a 1,2-diacyl-sn-glycero-3-phosphate + H(+)</text>
        <dbReference type="Rhea" id="RHEA:44884"/>
        <dbReference type="ChEBI" id="CHEBI:15377"/>
        <dbReference type="ChEBI" id="CHEBI:15378"/>
        <dbReference type="ChEBI" id="CHEBI:58608"/>
        <dbReference type="ChEBI" id="CHEBI:62237"/>
        <dbReference type="ChEBI" id="CHEBI:64716"/>
    </reaction>
    <physiologicalReaction direction="left-to-right" evidence="22">
        <dbReference type="Rhea" id="RHEA:44885"/>
    </physiologicalReaction>
</comment>
<keyword evidence="11 23" id="KW-1133">Transmembrane helix</keyword>
<dbReference type="Ensembl" id="ENSNNAT00000021418.1">
    <property type="protein sequence ID" value="ENSNNAP00000020417.1"/>
    <property type="gene ID" value="ENSNNAG00000013543.1"/>
</dbReference>
<keyword evidence="14 23" id="KW-0472">Membrane</keyword>
<protein>
    <recommendedName>
        <fullName evidence="17">Mitochondrial cardiolipin hydrolase</fullName>
    </recommendedName>
    <alternativeName>
        <fullName evidence="19">Choline phosphatase 6</fullName>
    </alternativeName>
    <alternativeName>
        <fullName evidence="21">Mitochondrial phospholipase</fullName>
    </alternativeName>
    <alternativeName>
        <fullName evidence="20">Phosphatidylcholine-hydrolyzing phospholipase D6</fullName>
    </alternativeName>
    <alternativeName>
        <fullName evidence="18">Phospholipase D6</fullName>
    </alternativeName>
</protein>
<evidence type="ECO:0000256" key="8">
    <source>
        <dbReference type="ARBA" id="ARBA00022801"/>
    </source>
</evidence>
<dbReference type="OMA" id="RIWEEFD"/>
<evidence type="ECO:0000313" key="25">
    <source>
        <dbReference type="Ensembl" id="ENSNNAP00000020417.1"/>
    </source>
</evidence>
<keyword evidence="5" id="KW-0255">Endonuclease</keyword>
<evidence type="ECO:0000256" key="15">
    <source>
        <dbReference type="ARBA" id="ARBA00023254"/>
    </source>
</evidence>
<keyword evidence="13" id="KW-0496">Mitochondrion</keyword>
<evidence type="ECO:0000256" key="13">
    <source>
        <dbReference type="ARBA" id="ARBA00023128"/>
    </source>
</evidence>
<dbReference type="Proteomes" id="UP000694559">
    <property type="component" value="Unplaced"/>
</dbReference>
<dbReference type="Gene3D" id="3.30.870.10">
    <property type="entry name" value="Endonuclease Chain A"/>
    <property type="match status" value="1"/>
</dbReference>
<keyword evidence="12" id="KW-0443">Lipid metabolism</keyword>
<dbReference type="CDD" id="cd09171">
    <property type="entry name" value="PLDc_vPLD6_like"/>
    <property type="match status" value="1"/>
</dbReference>
<evidence type="ECO:0000256" key="12">
    <source>
        <dbReference type="ARBA" id="ARBA00023098"/>
    </source>
</evidence>
<keyword evidence="4" id="KW-0479">Metal-binding</keyword>
<keyword evidence="6" id="KW-0221">Differentiation</keyword>
<evidence type="ECO:0000256" key="19">
    <source>
        <dbReference type="ARBA" id="ARBA00042226"/>
    </source>
</evidence>
<keyword evidence="9" id="KW-0744">Spermatogenesis</keyword>
<evidence type="ECO:0000256" key="3">
    <source>
        <dbReference type="ARBA" id="ARBA00022722"/>
    </source>
</evidence>
<dbReference type="GO" id="GO:0010636">
    <property type="term" value="P:positive regulation of mitochondrial fusion"/>
    <property type="evidence" value="ECO:0007669"/>
    <property type="project" value="Ensembl"/>
</dbReference>
<reference evidence="25" key="1">
    <citation type="submission" date="2025-08" db="UniProtKB">
        <authorList>
            <consortium name="Ensembl"/>
        </authorList>
    </citation>
    <scope>IDENTIFICATION</scope>
</reference>
<evidence type="ECO:0000256" key="4">
    <source>
        <dbReference type="ARBA" id="ARBA00022723"/>
    </source>
</evidence>
<dbReference type="GO" id="GO:0042803">
    <property type="term" value="F:protein homodimerization activity"/>
    <property type="evidence" value="ECO:0007669"/>
    <property type="project" value="Ensembl"/>
</dbReference>
<dbReference type="GeneTree" id="ENSGT00390000004368"/>
<dbReference type="SUPFAM" id="SSF56024">
    <property type="entry name" value="Phospholipase D/nuclease"/>
    <property type="match status" value="1"/>
</dbReference>
<dbReference type="PANTHER" id="PTHR43856:SF1">
    <property type="entry name" value="MITOCHONDRIAL CARDIOLIPIN HYDROLASE"/>
    <property type="match status" value="1"/>
</dbReference>
<dbReference type="GO" id="GO:0005741">
    <property type="term" value="C:mitochondrial outer membrane"/>
    <property type="evidence" value="ECO:0007669"/>
    <property type="project" value="UniProtKB-SubCell"/>
</dbReference>
<name>A0A8C7E393_NAJNA</name>
<evidence type="ECO:0000256" key="7">
    <source>
        <dbReference type="ARBA" id="ARBA00022787"/>
    </source>
</evidence>
<dbReference type="InterPro" id="IPR051406">
    <property type="entry name" value="PLD_domain"/>
</dbReference>
<evidence type="ECO:0000313" key="26">
    <source>
        <dbReference type="Proteomes" id="UP000694559"/>
    </source>
</evidence>
<feature type="domain" description="PLD phosphodiesterase" evidence="24">
    <location>
        <begin position="151"/>
        <end position="178"/>
    </location>
</feature>
<accession>A0A8C7E393</accession>
<dbReference type="GO" id="GO:0034587">
    <property type="term" value="P:piRNA processing"/>
    <property type="evidence" value="ECO:0007669"/>
    <property type="project" value="Ensembl"/>
</dbReference>
<evidence type="ECO:0000256" key="6">
    <source>
        <dbReference type="ARBA" id="ARBA00022782"/>
    </source>
</evidence>
<dbReference type="GO" id="GO:0008053">
    <property type="term" value="P:mitochondrial fusion"/>
    <property type="evidence" value="ECO:0007669"/>
    <property type="project" value="Ensembl"/>
</dbReference>
<evidence type="ECO:0000256" key="21">
    <source>
        <dbReference type="ARBA" id="ARBA00043167"/>
    </source>
</evidence>
<evidence type="ECO:0000256" key="11">
    <source>
        <dbReference type="ARBA" id="ARBA00022989"/>
    </source>
</evidence>
<sequence length="228" mass="25680">PINLVWQKRARPAETMWRIGLAFGLGVALEALLGWLLKRRRASSSTAIEVIFFPSKVTCTEELLAGVPCVCPLPHGESALSRLLVRVLEARRSLDLCFFAFSSPQLGRAVLLLHSRGVRVRLVIDSDYMALRGSQIGPLRRAGIPVRHDQDRGYMHHKFAIVDKKVLITGSLNWTTQAIQTNQENVLVVEDQALVNIFVAEFEKIWENYNPANYTFFSKHEKTGIENA</sequence>
<keyword evidence="2 23" id="KW-0812">Transmembrane</keyword>
<dbReference type="AlphaFoldDB" id="A0A8C7E393"/>
<dbReference type="InterPro" id="IPR001736">
    <property type="entry name" value="PLipase_D/transphosphatidylase"/>
</dbReference>
<dbReference type="PANTHER" id="PTHR43856">
    <property type="entry name" value="CARDIOLIPIN HYDROLASE"/>
    <property type="match status" value="1"/>
</dbReference>
<evidence type="ECO:0000256" key="1">
    <source>
        <dbReference type="ARBA" id="ARBA00004572"/>
    </source>
</evidence>
<dbReference type="OrthoDB" id="5205528at2759"/>
<dbReference type="FunFam" id="3.30.870.10:FF:000030">
    <property type="entry name" value="mitochondrial cardiolipin hydrolase"/>
    <property type="match status" value="1"/>
</dbReference>
<comment type="subcellular location">
    <subcellularLocation>
        <location evidence="1">Mitochondrion outer membrane</location>
        <topology evidence="1">Single-pass membrane protein</topology>
    </subcellularLocation>
</comment>
<gene>
    <name evidence="25" type="primary">PLD6</name>
</gene>
<evidence type="ECO:0000256" key="2">
    <source>
        <dbReference type="ARBA" id="ARBA00022692"/>
    </source>
</evidence>
<dbReference type="GO" id="GO:0016891">
    <property type="term" value="F:RNA endonuclease activity producing 5'-phosphomonoesters, hydrolytic mechanism"/>
    <property type="evidence" value="ECO:0007669"/>
    <property type="project" value="TreeGrafter"/>
</dbReference>
<proteinExistence type="inferred from homology"/>
<evidence type="ECO:0000256" key="23">
    <source>
        <dbReference type="SAM" id="Phobius"/>
    </source>
</evidence>
<dbReference type="GO" id="GO:0008654">
    <property type="term" value="P:phospholipid biosynthetic process"/>
    <property type="evidence" value="ECO:0007669"/>
    <property type="project" value="Ensembl"/>
</dbReference>
<dbReference type="GO" id="GO:0016042">
    <property type="term" value="P:lipid catabolic process"/>
    <property type="evidence" value="ECO:0007669"/>
    <property type="project" value="UniProtKB-KW"/>
</dbReference>
<dbReference type="GO" id="GO:0030719">
    <property type="term" value="P:P granule organization"/>
    <property type="evidence" value="ECO:0007669"/>
    <property type="project" value="Ensembl"/>
</dbReference>
<keyword evidence="10" id="KW-0442">Lipid degradation</keyword>
<organism evidence="25 26">
    <name type="scientific">Naja naja</name>
    <name type="common">Indian cobra</name>
    <dbReference type="NCBI Taxonomy" id="35670"/>
    <lineage>
        <taxon>Eukaryota</taxon>
        <taxon>Metazoa</taxon>
        <taxon>Chordata</taxon>
        <taxon>Craniata</taxon>
        <taxon>Vertebrata</taxon>
        <taxon>Euteleostomi</taxon>
        <taxon>Lepidosauria</taxon>
        <taxon>Squamata</taxon>
        <taxon>Bifurcata</taxon>
        <taxon>Unidentata</taxon>
        <taxon>Episquamata</taxon>
        <taxon>Toxicofera</taxon>
        <taxon>Serpentes</taxon>
        <taxon>Colubroidea</taxon>
        <taxon>Elapidae</taxon>
        <taxon>Elapinae</taxon>
        <taxon>Naja</taxon>
    </lineage>
</organism>
<dbReference type="GO" id="GO:0035755">
    <property type="term" value="F:cardiolipin hydrolase activity"/>
    <property type="evidence" value="ECO:0007669"/>
    <property type="project" value="Ensembl"/>
</dbReference>
<comment type="similarity">
    <text evidence="16">Belongs to the phospholipase D family. MitoPLD/Zucchini subfamily.</text>
</comment>